<proteinExistence type="predicted"/>
<dbReference type="EMBL" id="CM020618">
    <property type="protein sequence ID" value="KAK1861521.1"/>
    <property type="molecule type" value="Genomic_DNA"/>
</dbReference>
<gene>
    <name evidence="1" type="ORF">I4F81_004105</name>
</gene>
<evidence type="ECO:0000313" key="1">
    <source>
        <dbReference type="EMBL" id="KAK1861521.1"/>
    </source>
</evidence>
<dbReference type="Proteomes" id="UP000798662">
    <property type="component" value="Chromosome 1"/>
</dbReference>
<sequence>MPSFTDLDTPSGVGKLNDFLASASFVDGALPTKADVALMKSMPRAPDAADTPHVARWYKNIASYSSLEVYVCGRGGGSSGETCAQRWWVVTCWEGLESCIFFMWWFFASGAYLNSPSASISLDGVVWSATLSAMVRFGDPPNSAAFSGEAPKEKTDDDFGDDLFGDTDSDEEEALKAQEERAQAALAAKEVRDAKKAEAGKKAVAKSSVVLEVKPWESDTDMAAMEAAVRAIDMPGLTWGASKLQEIGYGIKKLVIMCTIIDELVPSTDDITEKIEAFEDFVQSCDIAAFNKL</sequence>
<evidence type="ECO:0000313" key="2">
    <source>
        <dbReference type="Proteomes" id="UP000798662"/>
    </source>
</evidence>
<organism evidence="1 2">
    <name type="scientific">Pyropia yezoensis</name>
    <name type="common">Susabi-nori</name>
    <name type="synonym">Porphyra yezoensis</name>
    <dbReference type="NCBI Taxonomy" id="2788"/>
    <lineage>
        <taxon>Eukaryota</taxon>
        <taxon>Rhodophyta</taxon>
        <taxon>Bangiophyceae</taxon>
        <taxon>Bangiales</taxon>
        <taxon>Bangiaceae</taxon>
        <taxon>Pyropia</taxon>
    </lineage>
</organism>
<keyword evidence="2" id="KW-1185">Reference proteome</keyword>
<reference evidence="1" key="1">
    <citation type="submission" date="2019-11" db="EMBL/GenBank/DDBJ databases">
        <title>Nori genome reveals adaptations in red seaweeds to the harsh intertidal environment.</title>
        <authorList>
            <person name="Wang D."/>
            <person name="Mao Y."/>
        </authorList>
    </citation>
    <scope>NUCLEOTIDE SEQUENCE</scope>
    <source>
        <tissue evidence="1">Gametophyte</tissue>
    </source>
</reference>
<name>A0ACC3BV07_PYRYE</name>
<accession>A0ACC3BV07</accession>
<comment type="caution">
    <text evidence="1">The sequence shown here is derived from an EMBL/GenBank/DDBJ whole genome shotgun (WGS) entry which is preliminary data.</text>
</comment>
<protein>
    <submittedName>
        <fullName evidence="1">Uncharacterized protein</fullName>
    </submittedName>
</protein>